<sequence>MRVYGRCPANALTKKMRATPRKSTPLFFCVRSPLDGRSTDATFFTQCPENRVNRRFQGAKEPLGASRKSQQQTIEDVLTALYDSIADRGPDVEGPGVLTERYNVRKSTRSRAWRGLFTADRRVGRRYKALLMACQRLRRLPFQIEKDSKAKGHFPQNKGTVSLCFIYAGLRAFLELVY</sequence>
<name>A0A2X2WLH9_9FIRM</name>
<proteinExistence type="predicted"/>
<reference evidence="1 2" key="1">
    <citation type="submission" date="2018-06" db="EMBL/GenBank/DDBJ databases">
        <authorList>
            <consortium name="Pathogen Informatics"/>
            <person name="Doyle S."/>
        </authorList>
    </citation>
    <scope>NUCLEOTIDE SEQUENCE [LARGE SCALE GENOMIC DNA]</scope>
    <source>
        <strain evidence="1 2">NCTC11224</strain>
    </source>
</reference>
<dbReference type="EMBL" id="UAVW01000015">
    <property type="protein sequence ID" value="SQB14439.1"/>
    <property type="molecule type" value="Genomic_DNA"/>
</dbReference>
<evidence type="ECO:0000313" key="1">
    <source>
        <dbReference type="EMBL" id="SQB14439.1"/>
    </source>
</evidence>
<organism evidence="1 2">
    <name type="scientific">Enterocloster clostridioformis</name>
    <dbReference type="NCBI Taxonomy" id="1531"/>
    <lineage>
        <taxon>Bacteria</taxon>
        <taxon>Bacillati</taxon>
        <taxon>Bacillota</taxon>
        <taxon>Clostridia</taxon>
        <taxon>Lachnospirales</taxon>
        <taxon>Lachnospiraceae</taxon>
        <taxon>Enterocloster</taxon>
    </lineage>
</organism>
<dbReference type="Proteomes" id="UP000251853">
    <property type="component" value="Unassembled WGS sequence"/>
</dbReference>
<dbReference type="AlphaFoldDB" id="A0A2X2WLH9"/>
<gene>
    <name evidence="1" type="ORF">NCTC11224_03487</name>
</gene>
<evidence type="ECO:0000313" key="2">
    <source>
        <dbReference type="Proteomes" id="UP000251853"/>
    </source>
</evidence>
<accession>A0A2X2WLH9</accession>
<keyword evidence="2" id="KW-1185">Reference proteome</keyword>
<protein>
    <submittedName>
        <fullName evidence="1">Uncharacterized protein</fullName>
    </submittedName>
</protein>